<organism evidence="1">
    <name type="scientific">Ixodes ricinus</name>
    <name type="common">Common tick</name>
    <name type="synonym">Acarus ricinus</name>
    <dbReference type="NCBI Taxonomy" id="34613"/>
    <lineage>
        <taxon>Eukaryota</taxon>
        <taxon>Metazoa</taxon>
        <taxon>Ecdysozoa</taxon>
        <taxon>Arthropoda</taxon>
        <taxon>Chelicerata</taxon>
        <taxon>Arachnida</taxon>
        <taxon>Acari</taxon>
        <taxon>Parasitiformes</taxon>
        <taxon>Ixodida</taxon>
        <taxon>Ixodoidea</taxon>
        <taxon>Ixodidae</taxon>
        <taxon>Ixodinae</taxon>
        <taxon>Ixodes</taxon>
    </lineage>
</organism>
<name>A0A6B0UCV8_IXORI</name>
<dbReference type="AlphaFoldDB" id="A0A6B0UCV8"/>
<sequence>METWCILSLTCFNTSSIVLTASCSSYCSPEPSEYFNRSLRSSWYLVILCTGLSRYASKGSLWFSFLWHSLKKALSLAH</sequence>
<proteinExistence type="predicted"/>
<dbReference type="EMBL" id="GIFC01001950">
    <property type="protein sequence ID" value="MXU84033.1"/>
    <property type="molecule type" value="Transcribed_RNA"/>
</dbReference>
<protein>
    <submittedName>
        <fullName evidence="1">Putative secreted protein</fullName>
    </submittedName>
</protein>
<evidence type="ECO:0000313" key="1">
    <source>
        <dbReference type="EMBL" id="MXU84033.1"/>
    </source>
</evidence>
<reference evidence="1" key="1">
    <citation type="submission" date="2019-12" db="EMBL/GenBank/DDBJ databases">
        <title>An insight into the sialome of adult female Ixodes ricinus ticks feeding for 6 days.</title>
        <authorList>
            <person name="Perner J."/>
            <person name="Ribeiro J.M.C."/>
        </authorList>
    </citation>
    <scope>NUCLEOTIDE SEQUENCE</scope>
    <source>
        <strain evidence="1">Semi-engorged</strain>
        <tissue evidence="1">Salivary glands</tissue>
    </source>
</reference>
<accession>A0A6B0UCV8</accession>